<dbReference type="PANTHER" id="PTHR32507">
    <property type="entry name" value="NA(+)/H(+) ANTIPORTER 1"/>
    <property type="match status" value="1"/>
</dbReference>
<dbReference type="RefSeq" id="WP_076095473.1">
    <property type="nucleotide sequence ID" value="NZ_MTHD01000004.1"/>
</dbReference>
<dbReference type="Gene3D" id="1.20.1530.20">
    <property type="match status" value="1"/>
</dbReference>
<evidence type="ECO:0000256" key="5">
    <source>
        <dbReference type="ARBA" id="ARBA00022692"/>
    </source>
</evidence>
<evidence type="ECO:0000256" key="1">
    <source>
        <dbReference type="ARBA" id="ARBA00004651"/>
    </source>
</evidence>
<organism evidence="11 12">
    <name type="scientific">Azonexus hydrophilus</name>
    <dbReference type="NCBI Taxonomy" id="418702"/>
    <lineage>
        <taxon>Bacteria</taxon>
        <taxon>Pseudomonadati</taxon>
        <taxon>Pseudomonadota</taxon>
        <taxon>Betaproteobacteria</taxon>
        <taxon>Rhodocyclales</taxon>
        <taxon>Azonexaceae</taxon>
        <taxon>Azonexus</taxon>
    </lineage>
</organism>
<feature type="transmembrane region" description="Helical" evidence="9">
    <location>
        <begin position="363"/>
        <end position="382"/>
    </location>
</feature>
<evidence type="ECO:0000259" key="10">
    <source>
        <dbReference type="Pfam" id="PF00999"/>
    </source>
</evidence>
<proteinExistence type="predicted"/>
<feature type="transmembrane region" description="Helical" evidence="9">
    <location>
        <begin position="337"/>
        <end position="357"/>
    </location>
</feature>
<keyword evidence="3" id="KW-0050">Antiport</keyword>
<keyword evidence="4" id="KW-1003">Cell membrane</keyword>
<evidence type="ECO:0000256" key="2">
    <source>
        <dbReference type="ARBA" id="ARBA00022448"/>
    </source>
</evidence>
<evidence type="ECO:0000256" key="7">
    <source>
        <dbReference type="ARBA" id="ARBA00023065"/>
    </source>
</evidence>
<gene>
    <name evidence="11" type="ORF">BJN45_11785</name>
</gene>
<reference evidence="11 12" key="1">
    <citation type="submission" date="2016-10" db="EMBL/GenBank/DDBJ databases">
        <title>Alkaliphiles isolated from bioreactors.</title>
        <authorList>
            <person name="Salah Z."/>
            <person name="Rout S.P."/>
            <person name="Humphreys P.N."/>
        </authorList>
    </citation>
    <scope>NUCLEOTIDE SEQUENCE [LARGE SCALE GENOMIC DNA]</scope>
    <source>
        <strain evidence="11 12">ZS02</strain>
    </source>
</reference>
<dbReference type="GO" id="GO:0015297">
    <property type="term" value="F:antiporter activity"/>
    <property type="evidence" value="ECO:0007669"/>
    <property type="project" value="UniProtKB-KW"/>
</dbReference>
<feature type="transmembrane region" description="Helical" evidence="9">
    <location>
        <begin position="122"/>
        <end position="139"/>
    </location>
</feature>
<evidence type="ECO:0000256" key="3">
    <source>
        <dbReference type="ARBA" id="ARBA00022449"/>
    </source>
</evidence>
<keyword evidence="2" id="KW-0813">Transport</keyword>
<dbReference type="GO" id="GO:0005886">
    <property type="term" value="C:plasma membrane"/>
    <property type="evidence" value="ECO:0007669"/>
    <property type="project" value="UniProtKB-SubCell"/>
</dbReference>
<feature type="domain" description="Cation/H+ exchanger transmembrane" evidence="10">
    <location>
        <begin position="14"/>
        <end position="356"/>
    </location>
</feature>
<evidence type="ECO:0000313" key="12">
    <source>
        <dbReference type="Proteomes" id="UP000187526"/>
    </source>
</evidence>
<feature type="transmembrane region" description="Helical" evidence="9">
    <location>
        <begin position="48"/>
        <end position="73"/>
    </location>
</feature>
<evidence type="ECO:0000256" key="8">
    <source>
        <dbReference type="ARBA" id="ARBA00023136"/>
    </source>
</evidence>
<dbReference type="PANTHER" id="PTHR32507:SF0">
    <property type="entry name" value="NA(+)_H(+) ANTIPORTER 2-RELATED"/>
    <property type="match status" value="1"/>
</dbReference>
<feature type="transmembrane region" description="Helical" evidence="9">
    <location>
        <begin position="151"/>
        <end position="171"/>
    </location>
</feature>
<dbReference type="InterPro" id="IPR038770">
    <property type="entry name" value="Na+/solute_symporter_sf"/>
</dbReference>
<evidence type="ECO:0000313" key="11">
    <source>
        <dbReference type="EMBL" id="OMG52927.1"/>
    </source>
</evidence>
<comment type="subcellular location">
    <subcellularLocation>
        <location evidence="1">Cell membrane</location>
        <topology evidence="1">Multi-pass membrane protein</topology>
    </subcellularLocation>
</comment>
<dbReference type="AlphaFoldDB" id="A0A1R1I2K9"/>
<feature type="transmembrane region" description="Helical" evidence="9">
    <location>
        <begin position="94"/>
        <end position="116"/>
    </location>
</feature>
<dbReference type="GO" id="GO:1902600">
    <property type="term" value="P:proton transmembrane transport"/>
    <property type="evidence" value="ECO:0007669"/>
    <property type="project" value="InterPro"/>
</dbReference>
<feature type="transmembrane region" description="Helical" evidence="9">
    <location>
        <begin position="183"/>
        <end position="206"/>
    </location>
</feature>
<feature type="transmembrane region" description="Helical" evidence="9">
    <location>
        <begin position="308"/>
        <end position="325"/>
    </location>
</feature>
<dbReference type="Proteomes" id="UP000187526">
    <property type="component" value="Unassembled WGS sequence"/>
</dbReference>
<keyword evidence="8 9" id="KW-0472">Membrane</keyword>
<comment type="caution">
    <text evidence="11">The sequence shown here is derived from an EMBL/GenBank/DDBJ whole genome shotgun (WGS) entry which is preliminary data.</text>
</comment>
<sequence>MNVYVSILLASVILLAAFAIERTGRQLRMPPVIFLIAAGMLAKPALHAFGWTLAGLDMMVPIIGTIGLVLIVLEGSLDISLSRDRIHAARSAMWMALLGFLVCLVLLVPLISMYFAFGLFKALVIAVPVAVISSAVAIPNSQFLPAHGREFVVYESALSDILGVIVFFALVHSDGSFLGVVEGLLGGGLVSLVLSVICAIGLAMVLMHSQGPIRFLPLLAGLLGLYAAGKLLHLSPLIMVLLFGLTINNPTLITRIPRFSHWMSDNYETTLNEFKAIAFELTFAVRGFFFILLGYWTDVATLLMPKAWLGAGVVLFIIYTSRSALLRVFGGELGSPLLWLAPRGLITVLLYLTARMVVPVPDWVGGTVLIVVLVSAALILIAQRRFELPVKALRAVVPDAVEDPR</sequence>
<dbReference type="STRING" id="418702.BJN45_11785"/>
<dbReference type="EMBL" id="MTHD01000004">
    <property type="protein sequence ID" value="OMG52927.1"/>
    <property type="molecule type" value="Genomic_DNA"/>
</dbReference>
<evidence type="ECO:0000256" key="9">
    <source>
        <dbReference type="SAM" id="Phobius"/>
    </source>
</evidence>
<dbReference type="Pfam" id="PF00999">
    <property type="entry name" value="Na_H_Exchanger"/>
    <property type="match status" value="1"/>
</dbReference>
<evidence type="ECO:0000256" key="4">
    <source>
        <dbReference type="ARBA" id="ARBA00022475"/>
    </source>
</evidence>
<keyword evidence="12" id="KW-1185">Reference proteome</keyword>
<keyword evidence="7" id="KW-0406">Ion transport</keyword>
<feature type="transmembrane region" description="Helical" evidence="9">
    <location>
        <begin position="277"/>
        <end position="296"/>
    </location>
</feature>
<dbReference type="InterPro" id="IPR006153">
    <property type="entry name" value="Cation/H_exchanger_TM"/>
</dbReference>
<evidence type="ECO:0000256" key="6">
    <source>
        <dbReference type="ARBA" id="ARBA00022989"/>
    </source>
</evidence>
<keyword evidence="5 9" id="KW-0812">Transmembrane</keyword>
<accession>A0A1R1I2K9</accession>
<feature type="transmembrane region" description="Helical" evidence="9">
    <location>
        <begin position="238"/>
        <end position="256"/>
    </location>
</feature>
<dbReference type="OrthoDB" id="643057at2"/>
<feature type="transmembrane region" description="Helical" evidence="9">
    <location>
        <begin position="213"/>
        <end position="232"/>
    </location>
</feature>
<protein>
    <submittedName>
        <fullName evidence="11">Sodium:proton antiporter</fullName>
    </submittedName>
</protein>
<name>A0A1R1I2K9_9RHOO</name>
<keyword evidence="6 9" id="KW-1133">Transmembrane helix</keyword>